<dbReference type="STRING" id="662479.C440_16374"/>
<organism evidence="1 2">
    <name type="scientific">Haloferax mucosum ATCC BAA-1512</name>
    <dbReference type="NCBI Taxonomy" id="662479"/>
    <lineage>
        <taxon>Archaea</taxon>
        <taxon>Methanobacteriati</taxon>
        <taxon>Methanobacteriota</taxon>
        <taxon>Stenosarchaea group</taxon>
        <taxon>Halobacteria</taxon>
        <taxon>Halobacteriales</taxon>
        <taxon>Haloferacaceae</taxon>
        <taxon>Haloferax</taxon>
    </lineage>
</organism>
<dbReference type="NCBIfam" id="NF041911">
    <property type="entry name" value="HVO_0649"/>
    <property type="match status" value="1"/>
</dbReference>
<sequence length="57" mass="6288">MDRLRERYSDADHTCSECGFVDTDSGWSAKTTGSSVLYRHVCPSCGAIETRTLSLKS</sequence>
<protein>
    <recommendedName>
        <fullName evidence="3">Small CPxCG-related zinc finger protein</fullName>
    </recommendedName>
</protein>
<evidence type="ECO:0008006" key="3">
    <source>
        <dbReference type="Google" id="ProtNLM"/>
    </source>
</evidence>
<proteinExistence type="predicted"/>
<evidence type="ECO:0000313" key="2">
    <source>
        <dbReference type="Proteomes" id="UP000011550"/>
    </source>
</evidence>
<dbReference type="PATRIC" id="fig|662479.7.peg.3327"/>
<reference evidence="1 2" key="1">
    <citation type="journal article" date="2014" name="PLoS Genet.">
        <title>Phylogenetically driven sequencing of extremely halophilic archaea reveals strategies for static and dynamic osmo-response.</title>
        <authorList>
            <person name="Becker E.A."/>
            <person name="Seitzer P.M."/>
            <person name="Tritt A."/>
            <person name="Larsen D."/>
            <person name="Krusor M."/>
            <person name="Yao A.I."/>
            <person name="Wu D."/>
            <person name="Madern D."/>
            <person name="Eisen J.A."/>
            <person name="Darling A.E."/>
            <person name="Facciotti M.T."/>
        </authorList>
    </citation>
    <scope>NUCLEOTIDE SEQUENCE [LARGE SCALE GENOMIC DNA]</scope>
    <source>
        <strain evidence="1 2">ATCC BAA-1512</strain>
    </source>
</reference>
<dbReference type="InterPro" id="IPR049696">
    <property type="entry name" value="HVO_0649-like"/>
</dbReference>
<dbReference type="EMBL" id="AOLN01000018">
    <property type="protein sequence ID" value="ELZ91905.1"/>
    <property type="molecule type" value="Genomic_DNA"/>
</dbReference>
<comment type="caution">
    <text evidence="1">The sequence shown here is derived from an EMBL/GenBank/DDBJ whole genome shotgun (WGS) entry which is preliminary data.</text>
</comment>
<dbReference type="AlphaFoldDB" id="M0I547"/>
<accession>M0I547</accession>
<dbReference type="Proteomes" id="UP000011550">
    <property type="component" value="Unassembled WGS sequence"/>
</dbReference>
<name>M0I547_9EURY</name>
<evidence type="ECO:0000313" key="1">
    <source>
        <dbReference type="EMBL" id="ELZ91905.1"/>
    </source>
</evidence>
<keyword evidence="2" id="KW-1185">Reference proteome</keyword>
<gene>
    <name evidence="1" type="ORF">C440_16374</name>
</gene>